<accession>Q94729</accession>
<organism evidence="6">
    <name type="scientific">Riptortus clavatus</name>
    <name type="common">Bean bug</name>
    <dbReference type="NCBI Taxonomy" id="41704"/>
    <lineage>
        <taxon>Eukaryota</taxon>
        <taxon>Metazoa</taxon>
        <taxon>Ecdysozoa</taxon>
        <taxon>Arthropoda</taxon>
        <taxon>Hexapoda</taxon>
        <taxon>Insecta</taxon>
        <taxon>Pterygota</taxon>
        <taxon>Neoptera</taxon>
        <taxon>Paraneoptera</taxon>
        <taxon>Hemiptera</taxon>
        <taxon>Heteroptera</taxon>
        <taxon>Panheteroptera</taxon>
        <taxon>Pentatomomorpha</taxon>
        <taxon>Coreoidea</taxon>
        <taxon>Alydidae</taxon>
        <taxon>Riptortus</taxon>
    </lineage>
</organism>
<dbReference type="InterPro" id="IPR008922">
    <property type="entry name" value="Di-copper_centre_dom_sf"/>
</dbReference>
<evidence type="ECO:0000313" key="6">
    <source>
        <dbReference type="EMBL" id="BAA13324.1"/>
    </source>
</evidence>
<dbReference type="InterPro" id="IPR014756">
    <property type="entry name" value="Ig_E-set"/>
</dbReference>
<sequence>MLALASLLTIAVAVSASVLPVRPERRLADADFLKRQKQVLDLFVGVGHSQHFKNEYADWDFAANFGSFTDEKYPKQFWEAYQRGFISRHAIYSLACHKTRHETIKLFDVFYFAKDFDTFYKAAIWAKNHVHPGMFTYAATLALYQRHDTQAFYVPPVYEIFPTLFVPAETLHHVYDDKLTGIKEGHYNYNDTGYEYVAHNQKYGSVWSTDNRGHSEYRISYFREDVGLNSFFGDWFIKNPAWMCPEKYNKPYLHRRGENFYYTLKQIFARYNLERLANGLPYPDVLEWTKPVRVGYNPRINYANGQSFFIRPDNFVPFDNNVADVSYAQQQERRVWDAVDAGLIFELSNKSTIPLDDHNGIELLGRLIFGTNDRPSGKYYRSLYYAGLDALAYVVSTGSDRSLAGGALSTHLTALRDPLWYSYAARLLILFQHHKRTLGRYTKDDFYYNGVKVENVEVDKLLTYFDHFDYEATNALPMEHTEDYTTYKYFVRQFRLNHKPYRFNVTVKSEVAGDALERVFLGPKYDSDDHLLTIDQASNAYFEVDRFPVKLTAGVNVWERSSTESPIFVRDHEGFRSLYSSVNNALNQKEQFYVSEVGKCGFPERLQLPMGWKGGRTYVLGVVVTPYDPTHSSGKYTEDIACGGSRLYDNRPVGFPFDKPAYSDAFHVPNIYFKDVNIYHKDAADVNRPSA</sequence>
<evidence type="ECO:0000259" key="3">
    <source>
        <dbReference type="Pfam" id="PF00372"/>
    </source>
</evidence>
<dbReference type="InterPro" id="IPR000896">
    <property type="entry name" value="Hemocyanin/hexamerin_mid_dom"/>
</dbReference>
<feature type="domain" description="Hemocyanin C-terminal" evidence="5">
    <location>
        <begin position="440"/>
        <end position="680"/>
    </location>
</feature>
<dbReference type="SUPFAM" id="SSF48056">
    <property type="entry name" value="Di-copper centre-containing domain"/>
    <property type="match status" value="1"/>
</dbReference>
<dbReference type="EMBL" id="D87273">
    <property type="protein sequence ID" value="BAA13324.1"/>
    <property type="molecule type" value="mRNA"/>
</dbReference>
<dbReference type="AlphaFoldDB" id="Q94729"/>
<protein>
    <submittedName>
        <fullName evidence="6">Cyanoprotein beta subunit</fullName>
    </submittedName>
</protein>
<dbReference type="Gene3D" id="2.60.40.1520">
    <property type="entry name" value="Hemocyanin, C-terminal domain"/>
    <property type="match status" value="1"/>
</dbReference>
<dbReference type="InterPro" id="IPR037020">
    <property type="entry name" value="Hemocyanin_C_sf"/>
</dbReference>
<name>Q94729_RIPCL</name>
<dbReference type="PRINTS" id="PR00187">
    <property type="entry name" value="HAEMOCYANIN"/>
</dbReference>
<dbReference type="GO" id="GO:0005615">
    <property type="term" value="C:extracellular space"/>
    <property type="evidence" value="ECO:0007669"/>
    <property type="project" value="UniProtKB-ARBA"/>
</dbReference>
<dbReference type="SUPFAM" id="SSF81296">
    <property type="entry name" value="E set domains"/>
    <property type="match status" value="1"/>
</dbReference>
<reference evidence="6" key="1">
    <citation type="journal article" date="1998" name="Eur. J. Biochem.">
        <title>Two hexameric cyanoprotein subunits from an insect, Riptortus clavatus. Sequence, phylogeny and developmental and juvenile hormone regulation.</title>
        <authorList>
            <person name="Miura K."/>
            <person name="Shinoda T."/>
            <person name="Yura M."/>
            <person name="Nomura S."/>
            <person name="Kamiya K."/>
            <person name="Yuda M."/>
            <person name="Chinzei Y."/>
        </authorList>
    </citation>
    <scope>NUCLEOTIDE SEQUENCE</scope>
    <source>
        <tissue evidence="6">Fat body</tissue>
    </source>
</reference>
<dbReference type="InterPro" id="IPR013788">
    <property type="entry name" value="Hemocyanin/hexamerin"/>
</dbReference>
<evidence type="ECO:0000256" key="2">
    <source>
        <dbReference type="SAM" id="SignalP"/>
    </source>
</evidence>
<evidence type="ECO:0000259" key="4">
    <source>
        <dbReference type="Pfam" id="PF03722"/>
    </source>
</evidence>
<feature type="chain" id="PRO_5004319948" evidence="2">
    <location>
        <begin position="17"/>
        <end position="691"/>
    </location>
</feature>
<dbReference type="InterPro" id="IPR036697">
    <property type="entry name" value="Hemocyanin_N_sf"/>
</dbReference>
<feature type="signal peptide" evidence="2">
    <location>
        <begin position="1"/>
        <end position="16"/>
    </location>
</feature>
<evidence type="ECO:0000259" key="5">
    <source>
        <dbReference type="Pfam" id="PF03723"/>
    </source>
</evidence>
<dbReference type="Gene3D" id="1.10.1280.10">
    <property type="entry name" value="Di-copper center containing domain from catechol oxidase"/>
    <property type="match status" value="1"/>
</dbReference>
<dbReference type="GO" id="GO:0045735">
    <property type="term" value="F:nutrient reservoir activity"/>
    <property type="evidence" value="ECO:0007669"/>
    <property type="project" value="UniProtKB-KW"/>
</dbReference>
<dbReference type="InterPro" id="IPR005204">
    <property type="entry name" value="Hemocyanin_N"/>
</dbReference>
<dbReference type="Pfam" id="PF03722">
    <property type="entry name" value="Hemocyanin_N"/>
    <property type="match status" value="1"/>
</dbReference>
<dbReference type="InterPro" id="IPR005203">
    <property type="entry name" value="Hemocyanin_C"/>
</dbReference>
<dbReference type="Pfam" id="PF03723">
    <property type="entry name" value="Hemocyanin_C"/>
    <property type="match status" value="1"/>
</dbReference>
<dbReference type="PANTHER" id="PTHR11511">
    <property type="entry name" value="LARVAL STORAGE PROTEIN/PHENOLOXIDASE"/>
    <property type="match status" value="1"/>
</dbReference>
<feature type="domain" description="Hemocyanin middle" evidence="3">
    <location>
        <begin position="156"/>
        <end position="429"/>
    </location>
</feature>
<proteinExistence type="evidence at transcript level"/>
<dbReference type="SUPFAM" id="SSF48050">
    <property type="entry name" value="Hemocyanin, N-terminal domain"/>
    <property type="match status" value="1"/>
</dbReference>
<dbReference type="Pfam" id="PF00372">
    <property type="entry name" value="Hemocyanin_M"/>
    <property type="match status" value="1"/>
</dbReference>
<evidence type="ECO:0000256" key="1">
    <source>
        <dbReference type="ARBA" id="ARBA00022761"/>
    </source>
</evidence>
<keyword evidence="2" id="KW-0732">Signal</keyword>
<feature type="domain" description="Hemocyanin N-terminal" evidence="4">
    <location>
        <begin position="32"/>
        <end position="150"/>
    </location>
</feature>
<dbReference type="Gene3D" id="1.20.1370.10">
    <property type="entry name" value="Hemocyanin, N-terminal domain"/>
    <property type="match status" value="1"/>
</dbReference>
<dbReference type="PANTHER" id="PTHR11511:SF5">
    <property type="entry name" value="FAT-BODY PROTEIN 1-RELATED"/>
    <property type="match status" value="1"/>
</dbReference>
<keyword evidence="1" id="KW-0758">Storage protein</keyword>